<accession>A0A2D0N6W2</accession>
<name>A0A2D0N6W2_FLAN2</name>
<dbReference type="AlphaFoldDB" id="A0A2D0N6W2"/>
<evidence type="ECO:0000259" key="1">
    <source>
        <dbReference type="PROSITE" id="PS51688"/>
    </source>
</evidence>
<protein>
    <recommendedName>
        <fullName evidence="1">Peptidase S74 domain-containing protein</fullName>
    </recommendedName>
</protein>
<dbReference type="PROSITE" id="PS51688">
    <property type="entry name" value="ICA"/>
    <property type="match status" value="1"/>
</dbReference>
<proteinExistence type="predicted"/>
<dbReference type="OrthoDB" id="1488700at2"/>
<sequence>MLKILTVFLLALLTTWTLHAQLKLDVEGPASIRGNLVLGDPEASISGLDMLVGVNDLRFSAELAAGEQMRLTPAGWLGIGTISPNFKLHVEGETQTVLGLANTSAGGHTFGIYSLGASNSEGAGNFMIRDETAASNRFFISTVGNVGIGTIQPNAEKLRVITDGNAAYSIRADNENTAGPEQTGIYSSVRGAGSGTRLGVSSLVDTGADAADGQHFAVYGRVASQNASNLTVGVIGIDEAAGAGAHYAGYFIGDAIVTGTFDNPSDEKLKTNVRSLDQAVDRLMALHPVSYEFRTRDYPQMRLAQGPQMGFIAQEMARVFPELVKDNRHPEMAKTRDEEGRPTAYYPSVDYKGVNYSGLIPVLTRATQEQQQKILDLESQVANRDRHIAGLEDRLAKLEAIVAKLAATEDGSTVVPVGDASLLQNQPNPFTETTSIVYTVPTSVRKAELRITDAGGRLLKTVVIDQRGEGRTQLQAQSLSAGTYFYSLVLDGKVQSTRKMVLTPR</sequence>
<dbReference type="InterPro" id="IPR026444">
    <property type="entry name" value="Secre_tail"/>
</dbReference>
<dbReference type="NCBIfam" id="TIGR04183">
    <property type="entry name" value="Por_Secre_tail"/>
    <property type="match status" value="1"/>
</dbReference>
<dbReference type="RefSeq" id="WP_099153095.1">
    <property type="nucleotide sequence ID" value="NZ_PDUD01000031.1"/>
</dbReference>
<dbReference type="Pfam" id="PF13884">
    <property type="entry name" value="Peptidase_S74"/>
    <property type="match status" value="1"/>
</dbReference>
<organism evidence="2 3">
    <name type="scientific">Flavilitoribacter nigricans (strain ATCC 23147 / DSM 23189 / NBRC 102662 / NCIMB 1420 / SS-2)</name>
    <name type="common">Lewinella nigricans</name>
    <dbReference type="NCBI Taxonomy" id="1122177"/>
    <lineage>
        <taxon>Bacteria</taxon>
        <taxon>Pseudomonadati</taxon>
        <taxon>Bacteroidota</taxon>
        <taxon>Saprospiria</taxon>
        <taxon>Saprospirales</taxon>
        <taxon>Lewinellaceae</taxon>
        <taxon>Flavilitoribacter</taxon>
    </lineage>
</organism>
<reference evidence="2 3" key="1">
    <citation type="submission" date="2017-10" db="EMBL/GenBank/DDBJ databases">
        <title>The draft genome sequence of Lewinella nigricans NBRC 102662.</title>
        <authorList>
            <person name="Wang K."/>
        </authorList>
    </citation>
    <scope>NUCLEOTIDE SEQUENCE [LARGE SCALE GENOMIC DNA]</scope>
    <source>
        <strain evidence="2 3">NBRC 102662</strain>
    </source>
</reference>
<dbReference type="InterPro" id="IPR030392">
    <property type="entry name" value="S74_ICA"/>
</dbReference>
<evidence type="ECO:0000313" key="3">
    <source>
        <dbReference type="Proteomes" id="UP000223913"/>
    </source>
</evidence>
<keyword evidence="3" id="KW-1185">Reference proteome</keyword>
<dbReference type="EMBL" id="PDUD01000031">
    <property type="protein sequence ID" value="PHN03513.1"/>
    <property type="molecule type" value="Genomic_DNA"/>
</dbReference>
<feature type="domain" description="Peptidase S74" evidence="1">
    <location>
        <begin position="265"/>
        <end position="381"/>
    </location>
</feature>
<gene>
    <name evidence="2" type="ORF">CRP01_26295</name>
</gene>
<comment type="caution">
    <text evidence="2">The sequence shown here is derived from an EMBL/GenBank/DDBJ whole genome shotgun (WGS) entry which is preliminary data.</text>
</comment>
<dbReference type="Proteomes" id="UP000223913">
    <property type="component" value="Unassembled WGS sequence"/>
</dbReference>
<evidence type="ECO:0000313" key="2">
    <source>
        <dbReference type="EMBL" id="PHN03513.1"/>
    </source>
</evidence>